<keyword evidence="11" id="KW-1185">Reference proteome</keyword>
<dbReference type="InterPro" id="IPR000644">
    <property type="entry name" value="CBS_dom"/>
</dbReference>
<dbReference type="InterPro" id="IPR046342">
    <property type="entry name" value="CBS_dom_sf"/>
</dbReference>
<dbReference type="Gene3D" id="3.10.580.10">
    <property type="entry name" value="CBS-domain"/>
    <property type="match status" value="1"/>
</dbReference>
<organism evidence="10 11">
    <name type="scientific">Calycomorphotria hydatis</name>
    <dbReference type="NCBI Taxonomy" id="2528027"/>
    <lineage>
        <taxon>Bacteria</taxon>
        <taxon>Pseudomonadati</taxon>
        <taxon>Planctomycetota</taxon>
        <taxon>Planctomycetia</taxon>
        <taxon>Planctomycetales</taxon>
        <taxon>Planctomycetaceae</taxon>
        <taxon>Calycomorphotria</taxon>
    </lineage>
</organism>
<dbReference type="InterPro" id="IPR035474">
    <property type="entry name" value="SIS_Kpsf"/>
</dbReference>
<evidence type="ECO:0000256" key="3">
    <source>
        <dbReference type="ARBA" id="ARBA00023122"/>
    </source>
</evidence>
<dbReference type="Gene3D" id="3.40.50.10490">
    <property type="entry name" value="Glucose-6-phosphate isomerase like protein, domain 1"/>
    <property type="match status" value="1"/>
</dbReference>
<feature type="site" description="Catalytically relevant" evidence="6">
    <location>
        <position position="63"/>
    </location>
</feature>
<dbReference type="AlphaFoldDB" id="A0A517T6Y5"/>
<keyword evidence="3 7" id="KW-0129">CBS domain</keyword>
<dbReference type="Proteomes" id="UP000319976">
    <property type="component" value="Chromosome"/>
</dbReference>
<feature type="binding site" evidence="5">
    <location>
        <position position="86"/>
    </location>
    <ligand>
        <name>Zn(2+)</name>
        <dbReference type="ChEBI" id="CHEBI:29105"/>
    </ligand>
</feature>
<dbReference type="EC" id="5.3.1.13" evidence="10"/>
<keyword evidence="5" id="KW-0862">Zinc</keyword>
<dbReference type="InterPro" id="IPR050986">
    <property type="entry name" value="GutQ/KpsF_isomerases"/>
</dbReference>
<evidence type="ECO:0000313" key="10">
    <source>
        <dbReference type="EMBL" id="QDT64120.1"/>
    </source>
</evidence>
<dbReference type="PANTHER" id="PTHR42745:SF1">
    <property type="entry name" value="ARABINOSE 5-PHOSPHATE ISOMERASE KDSD"/>
    <property type="match status" value="1"/>
</dbReference>
<feature type="site" description="Catalytically relevant" evidence="6">
    <location>
        <position position="115"/>
    </location>
</feature>
<evidence type="ECO:0000256" key="4">
    <source>
        <dbReference type="PIRNR" id="PIRNR004692"/>
    </source>
</evidence>
<dbReference type="PIRSF" id="PIRSF004692">
    <property type="entry name" value="KdsD_KpsF"/>
    <property type="match status" value="1"/>
</dbReference>
<dbReference type="PANTHER" id="PTHR42745">
    <property type="match status" value="1"/>
</dbReference>
<reference evidence="10 11" key="1">
    <citation type="submission" date="2019-02" db="EMBL/GenBank/DDBJ databases">
        <title>Deep-cultivation of Planctomycetes and their phenomic and genomic characterization uncovers novel biology.</title>
        <authorList>
            <person name="Wiegand S."/>
            <person name="Jogler M."/>
            <person name="Boedeker C."/>
            <person name="Pinto D."/>
            <person name="Vollmers J."/>
            <person name="Rivas-Marin E."/>
            <person name="Kohn T."/>
            <person name="Peeters S.H."/>
            <person name="Heuer A."/>
            <person name="Rast P."/>
            <person name="Oberbeckmann S."/>
            <person name="Bunk B."/>
            <person name="Jeske O."/>
            <person name="Meyerdierks A."/>
            <person name="Storesund J.E."/>
            <person name="Kallscheuer N."/>
            <person name="Luecker S."/>
            <person name="Lage O.M."/>
            <person name="Pohl T."/>
            <person name="Merkel B.J."/>
            <person name="Hornburger P."/>
            <person name="Mueller R.-W."/>
            <person name="Bruemmer F."/>
            <person name="Labrenz M."/>
            <person name="Spormann A.M."/>
            <person name="Op den Camp H."/>
            <person name="Overmann J."/>
            <person name="Amann R."/>
            <person name="Jetten M.S.M."/>
            <person name="Mascher T."/>
            <person name="Medema M.H."/>
            <person name="Devos D.P."/>
            <person name="Kaster A.-K."/>
            <person name="Ovreas L."/>
            <person name="Rohde M."/>
            <person name="Galperin M.Y."/>
            <person name="Jogler C."/>
        </authorList>
    </citation>
    <scope>NUCLEOTIDE SEQUENCE [LARGE SCALE GENOMIC DNA]</scope>
    <source>
        <strain evidence="10 11">V22</strain>
    </source>
</reference>
<dbReference type="CDD" id="cd05014">
    <property type="entry name" value="SIS_Kpsf"/>
    <property type="match status" value="1"/>
</dbReference>
<evidence type="ECO:0000259" key="8">
    <source>
        <dbReference type="PROSITE" id="PS51371"/>
    </source>
</evidence>
<dbReference type="GO" id="GO:0046872">
    <property type="term" value="F:metal ion binding"/>
    <property type="evidence" value="ECO:0007669"/>
    <property type="project" value="UniProtKB-KW"/>
</dbReference>
<dbReference type="GO" id="GO:0005975">
    <property type="term" value="P:carbohydrate metabolic process"/>
    <property type="evidence" value="ECO:0007669"/>
    <property type="project" value="InterPro"/>
</dbReference>
<feature type="domain" description="CBS" evidence="8">
    <location>
        <begin position="213"/>
        <end position="277"/>
    </location>
</feature>
<keyword evidence="5" id="KW-0479">Metal-binding</keyword>
<evidence type="ECO:0000256" key="1">
    <source>
        <dbReference type="ARBA" id="ARBA00008165"/>
    </source>
</evidence>
<dbReference type="OrthoDB" id="9762536at2"/>
<dbReference type="Pfam" id="PF00571">
    <property type="entry name" value="CBS"/>
    <property type="match status" value="2"/>
</dbReference>
<dbReference type="Pfam" id="PF01380">
    <property type="entry name" value="SIS"/>
    <property type="match status" value="1"/>
</dbReference>
<dbReference type="EMBL" id="CP036316">
    <property type="protein sequence ID" value="QDT64120.1"/>
    <property type="molecule type" value="Genomic_DNA"/>
</dbReference>
<gene>
    <name evidence="10" type="primary">kdsD_1</name>
    <name evidence="10" type="ORF">V22_13510</name>
</gene>
<dbReference type="GO" id="GO:0019146">
    <property type="term" value="F:arabinose-5-phosphate isomerase activity"/>
    <property type="evidence" value="ECO:0007669"/>
    <property type="project" value="UniProtKB-EC"/>
</dbReference>
<evidence type="ECO:0000259" key="9">
    <source>
        <dbReference type="PROSITE" id="PS51464"/>
    </source>
</evidence>
<dbReference type="InterPro" id="IPR046348">
    <property type="entry name" value="SIS_dom_sf"/>
</dbReference>
<keyword evidence="2" id="KW-0677">Repeat</keyword>
<dbReference type="GO" id="GO:0097367">
    <property type="term" value="F:carbohydrate derivative binding"/>
    <property type="evidence" value="ECO:0007669"/>
    <property type="project" value="InterPro"/>
</dbReference>
<feature type="domain" description="CBS" evidence="8">
    <location>
        <begin position="283"/>
        <end position="339"/>
    </location>
</feature>
<protein>
    <submittedName>
        <fullName evidence="10">Arabinose 5-phosphate isomerase KdsD</fullName>
        <ecNumber evidence="10">5.3.1.13</ecNumber>
    </submittedName>
</protein>
<evidence type="ECO:0000256" key="6">
    <source>
        <dbReference type="PIRSR" id="PIRSR004692-3"/>
    </source>
</evidence>
<dbReference type="SUPFAM" id="SSF53697">
    <property type="entry name" value="SIS domain"/>
    <property type="match status" value="1"/>
</dbReference>
<evidence type="ECO:0000313" key="11">
    <source>
        <dbReference type="Proteomes" id="UP000319976"/>
    </source>
</evidence>
<accession>A0A517T6Y5</accession>
<proteinExistence type="inferred from homology"/>
<dbReference type="PROSITE" id="PS51371">
    <property type="entry name" value="CBS"/>
    <property type="match status" value="2"/>
</dbReference>
<evidence type="ECO:0000256" key="5">
    <source>
        <dbReference type="PIRSR" id="PIRSR004692-2"/>
    </source>
</evidence>
<dbReference type="SMART" id="SM00116">
    <property type="entry name" value="CBS"/>
    <property type="match status" value="2"/>
</dbReference>
<dbReference type="KEGG" id="chya:V22_13510"/>
<dbReference type="InterPro" id="IPR004800">
    <property type="entry name" value="KdsD/KpsF-type"/>
</dbReference>
<evidence type="ECO:0000256" key="7">
    <source>
        <dbReference type="PROSITE-ProRule" id="PRU00703"/>
    </source>
</evidence>
<sequence>MAFAAEAVVPYDHFEQLREARDVLRAEADALKSVASTLDASFCKAVELIDQSSGSVIVTGVGKAGLIGQKITATFSSLGIRSHILHPVEAVHGDLGCIHEDDVVLALSNSGETEELNRLLPMFERFGVPVIAVTASDRSTLGMRSTVAIEIGKHQEVDAHNLAPTTSTTVMLAIGDALAVVLSRRRGFTPQNFALFHPAGSLGRKLSLVKDVMRTDHALRVCSPEETVREVLSQQARPGRRTGAIMVQDEAGVLRGLFTDSDLAKLLERRQEAHIDLPIREVMTLDPITIGPNERLSEAIEILSTRKLSELPVVDEKGHPLGLIDITDVISLMPDADDASTSH</sequence>
<feature type="site" description="Catalytically relevant" evidence="6">
    <location>
        <position position="156"/>
    </location>
</feature>
<keyword evidence="10" id="KW-0413">Isomerase</keyword>
<dbReference type="InterPro" id="IPR001347">
    <property type="entry name" value="SIS_dom"/>
</dbReference>
<feature type="domain" description="SIS" evidence="9">
    <location>
        <begin position="45"/>
        <end position="188"/>
    </location>
</feature>
<comment type="similarity">
    <text evidence="1 4">Belongs to the SIS family. GutQ/KpsF subfamily.</text>
</comment>
<evidence type="ECO:0000256" key="2">
    <source>
        <dbReference type="ARBA" id="ARBA00022737"/>
    </source>
</evidence>
<dbReference type="PROSITE" id="PS51464">
    <property type="entry name" value="SIS"/>
    <property type="match status" value="1"/>
</dbReference>
<feature type="site" description="Catalytically relevant" evidence="6">
    <location>
        <position position="197"/>
    </location>
</feature>
<name>A0A517T6Y5_9PLAN</name>
<dbReference type="NCBIfam" id="TIGR00393">
    <property type="entry name" value="kpsF"/>
    <property type="match status" value="1"/>
</dbReference>
<dbReference type="RefSeq" id="WP_145261020.1">
    <property type="nucleotide sequence ID" value="NZ_CP036316.1"/>
</dbReference>
<dbReference type="GO" id="GO:1901135">
    <property type="term" value="P:carbohydrate derivative metabolic process"/>
    <property type="evidence" value="ECO:0007669"/>
    <property type="project" value="InterPro"/>
</dbReference>